<evidence type="ECO:0000256" key="10">
    <source>
        <dbReference type="SAM" id="Coils"/>
    </source>
</evidence>
<keyword evidence="6" id="KW-0967">Endosome</keyword>
<dbReference type="Pfam" id="PF25450">
    <property type="entry name" value="Rab11-FIP3"/>
    <property type="match status" value="1"/>
</dbReference>
<keyword evidence="5" id="KW-0813">Transport</keyword>
<dbReference type="AlphaFoldDB" id="A0A8D2NGB3"/>
<dbReference type="PROSITE" id="PS51511">
    <property type="entry name" value="FIP_RBD"/>
    <property type="match status" value="1"/>
</dbReference>
<dbReference type="GO" id="GO:0030496">
    <property type="term" value="C:midbody"/>
    <property type="evidence" value="ECO:0007669"/>
    <property type="project" value="UniProtKB-SubCell"/>
</dbReference>
<gene>
    <name evidence="13" type="primary">RAB11FIP4</name>
</gene>
<feature type="coiled-coil region" evidence="10">
    <location>
        <begin position="305"/>
        <end position="453"/>
    </location>
</feature>
<protein>
    <submittedName>
        <fullName evidence="13">RAB11 family interacting protein 4</fullName>
    </submittedName>
</protein>
<name>A0A8D2NGB3_ZONAL</name>
<feature type="compositionally biased region" description="Low complexity" evidence="11">
    <location>
        <begin position="121"/>
        <end position="131"/>
    </location>
</feature>
<dbReference type="PANTHER" id="PTHR15726:SF5">
    <property type="entry name" value="RAB11 FAMILY-INTERACTING PROTEIN 4"/>
    <property type="match status" value="1"/>
</dbReference>
<feature type="coiled-coil region" evidence="10">
    <location>
        <begin position="479"/>
        <end position="506"/>
    </location>
</feature>
<proteinExistence type="predicted"/>
<dbReference type="GO" id="GO:0032456">
    <property type="term" value="P:endocytic recycling"/>
    <property type="evidence" value="ECO:0007669"/>
    <property type="project" value="TreeGrafter"/>
</dbReference>
<accession>A0A8D2NGB3</accession>
<keyword evidence="7 10" id="KW-0175">Coiled coil</keyword>
<evidence type="ECO:0000256" key="11">
    <source>
        <dbReference type="SAM" id="MobiDB-lite"/>
    </source>
</evidence>
<evidence type="ECO:0000256" key="7">
    <source>
        <dbReference type="ARBA" id="ARBA00023054"/>
    </source>
</evidence>
<dbReference type="Pfam" id="PF09457">
    <property type="entry name" value="RBD-FIP"/>
    <property type="match status" value="1"/>
</dbReference>
<dbReference type="GO" id="GO:0032154">
    <property type="term" value="C:cleavage furrow"/>
    <property type="evidence" value="ECO:0007669"/>
    <property type="project" value="UniProtKB-SubCell"/>
</dbReference>
<sequence length="577" mass="66097">LAGQPGWLGHPRDRRQPLVEKLAKYLDPNDLGRINFKDFCHGVFAIKGCEELLKDVLSPENSEPQHYQPQYVDYYYQGTEIQDCAYLDSESTSSEPELFADEEGMTLAQQEVHHESDMDSAIESAQSSEASDVCRSDDKDSVLGGLFLPGDKSSPHNPSAASDLSTYSTASLISNEEQFEDYGEGDDVDFTPSSPCPDDETRTNAYSDLGSSVSSSAGQTPRKMRHVYNSELLDVYCSQCSAYCTAFGNAPLTWECNFSSSNGSTEDLFRDSIDSCDNDITEKVTYLEKKVTELENDSLTNGDLKSKLKQENTQLVHRVHELEELLKDQETSAEQTLEEEIKRHREAYSKYEKEKGTEIELLNTRVQQLEEENGDLKSTVTRLKSQTERLDEERQRMSDRLEDTSLRLKDEMDLYKRMMDKLRQNRLEFNKEREATQELIEDLRKELEHLQLYKLECERPGRGRSSSSSLSEFNAKTREVEMEHEIKRLKQENQKLRDQNDDLNGQILSLSLYEAKNLFATQTKAQSLAAEIDSASRDELMEALKEQEEINYRLRQYMDKIILAILDHNPSILEIKN</sequence>
<comment type="subcellular location">
    <subcellularLocation>
        <location evidence="3">Cleavage furrow</location>
    </subcellularLocation>
    <subcellularLocation>
        <location evidence="2">Cytoplasmic vesicle</location>
    </subcellularLocation>
    <subcellularLocation>
        <location evidence="1">Midbody</location>
    </subcellularLocation>
    <subcellularLocation>
        <location evidence="4">Recycling endosome membrane</location>
        <topology evidence="4">Peripheral membrane protein</topology>
    </subcellularLocation>
</comment>
<organism evidence="13 14">
    <name type="scientific">Zonotrichia albicollis</name>
    <name type="common">White-throated sparrow</name>
    <name type="synonym">Fringilla albicollis</name>
    <dbReference type="NCBI Taxonomy" id="44394"/>
    <lineage>
        <taxon>Eukaryota</taxon>
        <taxon>Metazoa</taxon>
        <taxon>Chordata</taxon>
        <taxon>Craniata</taxon>
        <taxon>Vertebrata</taxon>
        <taxon>Euteleostomi</taxon>
        <taxon>Archelosauria</taxon>
        <taxon>Archosauria</taxon>
        <taxon>Dinosauria</taxon>
        <taxon>Saurischia</taxon>
        <taxon>Theropoda</taxon>
        <taxon>Coelurosauria</taxon>
        <taxon>Aves</taxon>
        <taxon>Neognathae</taxon>
        <taxon>Neoaves</taxon>
        <taxon>Telluraves</taxon>
        <taxon>Australaves</taxon>
        <taxon>Passeriformes</taxon>
        <taxon>Passerellidae</taxon>
        <taxon>Zonotrichia</taxon>
    </lineage>
</organism>
<keyword evidence="14" id="KW-1185">Reference proteome</keyword>
<evidence type="ECO:0000256" key="5">
    <source>
        <dbReference type="ARBA" id="ARBA00022448"/>
    </source>
</evidence>
<evidence type="ECO:0000256" key="1">
    <source>
        <dbReference type="ARBA" id="ARBA00004214"/>
    </source>
</evidence>
<dbReference type="Proteomes" id="UP000694413">
    <property type="component" value="Unassembled WGS sequence"/>
</dbReference>
<dbReference type="SUPFAM" id="SSF144270">
    <property type="entry name" value="Eferin C-derminal domain-like"/>
    <property type="match status" value="1"/>
</dbReference>
<dbReference type="GO" id="GO:0032465">
    <property type="term" value="P:regulation of cytokinesis"/>
    <property type="evidence" value="ECO:0007669"/>
    <property type="project" value="TreeGrafter"/>
</dbReference>
<evidence type="ECO:0000256" key="9">
    <source>
        <dbReference type="ARBA" id="ARBA00023329"/>
    </source>
</evidence>
<evidence type="ECO:0000313" key="14">
    <source>
        <dbReference type="Proteomes" id="UP000694413"/>
    </source>
</evidence>
<dbReference type="GO" id="GO:0030139">
    <property type="term" value="C:endocytic vesicle"/>
    <property type="evidence" value="ECO:0007669"/>
    <property type="project" value="TreeGrafter"/>
</dbReference>
<dbReference type="Ensembl" id="ENSZALT00000029346.1">
    <property type="protein sequence ID" value="ENSZALP00000022573.1"/>
    <property type="gene ID" value="ENSZALG00000017542.1"/>
</dbReference>
<evidence type="ECO:0000256" key="2">
    <source>
        <dbReference type="ARBA" id="ARBA00004541"/>
    </source>
</evidence>
<keyword evidence="9" id="KW-0968">Cytoplasmic vesicle</keyword>
<evidence type="ECO:0000256" key="4">
    <source>
        <dbReference type="ARBA" id="ARBA00004654"/>
    </source>
</evidence>
<feature type="region of interest" description="Disordered" evidence="11">
    <location>
        <begin position="112"/>
        <end position="165"/>
    </location>
</feature>
<dbReference type="InterPro" id="IPR037245">
    <property type="entry name" value="FIP-RBD_C_sf"/>
</dbReference>
<feature type="compositionally biased region" description="Polar residues" evidence="11">
    <location>
        <begin position="155"/>
        <end position="165"/>
    </location>
</feature>
<dbReference type="Gene3D" id="1.20.5.2440">
    <property type="match status" value="1"/>
</dbReference>
<dbReference type="FunFam" id="1.20.5.2440:FF:000001">
    <property type="entry name" value="RAB11 family interacting protein 4"/>
    <property type="match status" value="1"/>
</dbReference>
<dbReference type="PANTHER" id="PTHR15726">
    <property type="entry name" value="RAB11-FAMILY INTERACTING PROTEIN"/>
    <property type="match status" value="1"/>
</dbReference>
<evidence type="ECO:0000313" key="13">
    <source>
        <dbReference type="Ensembl" id="ENSZALP00000022573.1"/>
    </source>
</evidence>
<evidence type="ECO:0000256" key="8">
    <source>
        <dbReference type="ARBA" id="ARBA00023136"/>
    </source>
</evidence>
<dbReference type="InterPro" id="IPR057316">
    <property type="entry name" value="Rab11-FIP3/4_dom"/>
</dbReference>
<evidence type="ECO:0000259" key="12">
    <source>
        <dbReference type="PROSITE" id="PS51511"/>
    </source>
</evidence>
<dbReference type="InterPro" id="IPR051977">
    <property type="entry name" value="Rab11-interacting_regulator"/>
</dbReference>
<evidence type="ECO:0000256" key="3">
    <source>
        <dbReference type="ARBA" id="ARBA00004626"/>
    </source>
</evidence>
<keyword evidence="8" id="KW-0472">Membrane</keyword>
<feature type="compositionally biased region" description="Basic and acidic residues" evidence="11">
    <location>
        <begin position="132"/>
        <end position="141"/>
    </location>
</feature>
<reference evidence="13" key="2">
    <citation type="submission" date="2025-09" db="UniProtKB">
        <authorList>
            <consortium name="Ensembl"/>
        </authorList>
    </citation>
    <scope>IDENTIFICATION</scope>
</reference>
<feature type="domain" description="FIP-RBD" evidence="12">
    <location>
        <begin position="514"/>
        <end position="576"/>
    </location>
</feature>
<dbReference type="InterPro" id="IPR019018">
    <property type="entry name" value="Rab-bd_FIP-RBD"/>
</dbReference>
<dbReference type="GO" id="GO:0055038">
    <property type="term" value="C:recycling endosome membrane"/>
    <property type="evidence" value="ECO:0007669"/>
    <property type="project" value="UniProtKB-SubCell"/>
</dbReference>
<evidence type="ECO:0000256" key="6">
    <source>
        <dbReference type="ARBA" id="ARBA00022753"/>
    </source>
</evidence>
<feature type="region of interest" description="Disordered" evidence="11">
    <location>
        <begin position="192"/>
        <end position="219"/>
    </location>
</feature>
<reference evidence="13" key="1">
    <citation type="submission" date="2025-08" db="UniProtKB">
        <authorList>
            <consortium name="Ensembl"/>
        </authorList>
    </citation>
    <scope>IDENTIFICATION</scope>
</reference>